<comment type="caution">
    <text evidence="2">The sequence shown here is derived from an EMBL/GenBank/DDBJ whole genome shotgun (WGS) entry which is preliminary data.</text>
</comment>
<name>X1SHA2_9ZZZZ</name>
<feature type="non-terminal residue" evidence="2">
    <location>
        <position position="1"/>
    </location>
</feature>
<evidence type="ECO:0000313" key="2">
    <source>
        <dbReference type="EMBL" id="GAI67144.1"/>
    </source>
</evidence>
<dbReference type="EMBL" id="BARV01043904">
    <property type="protein sequence ID" value="GAI67144.1"/>
    <property type="molecule type" value="Genomic_DNA"/>
</dbReference>
<keyword evidence="1" id="KW-1133">Transmembrane helix</keyword>
<accession>X1SHA2</accession>
<keyword evidence="1" id="KW-0812">Transmembrane</keyword>
<sequence length="99" mass="10125">LNSPLVRLFGKSIPLIAVVAMVLIVGIVGAALVKTLTTSVTITEPIGGAVTVDLTVTQPGFSDTVTLTIPNDADRIYGLNVTPEVSYGGNESNVTVEAG</sequence>
<feature type="transmembrane region" description="Helical" evidence="1">
    <location>
        <begin position="12"/>
        <end position="33"/>
    </location>
</feature>
<evidence type="ECO:0000256" key="1">
    <source>
        <dbReference type="SAM" id="Phobius"/>
    </source>
</evidence>
<reference evidence="2" key="1">
    <citation type="journal article" date="2014" name="Front. Microbiol.">
        <title>High frequency of phylogenetically diverse reductive dehalogenase-homologous genes in deep subseafloor sedimentary metagenomes.</title>
        <authorList>
            <person name="Kawai M."/>
            <person name="Futagami T."/>
            <person name="Toyoda A."/>
            <person name="Takaki Y."/>
            <person name="Nishi S."/>
            <person name="Hori S."/>
            <person name="Arai W."/>
            <person name="Tsubouchi T."/>
            <person name="Morono Y."/>
            <person name="Uchiyama I."/>
            <person name="Ito T."/>
            <person name="Fujiyama A."/>
            <person name="Inagaki F."/>
            <person name="Takami H."/>
        </authorList>
    </citation>
    <scope>NUCLEOTIDE SEQUENCE</scope>
    <source>
        <strain evidence="2">Expedition CK06-06</strain>
    </source>
</reference>
<protein>
    <submittedName>
        <fullName evidence="2">Uncharacterized protein</fullName>
    </submittedName>
</protein>
<gene>
    <name evidence="2" type="ORF">S06H3_65292</name>
</gene>
<organism evidence="2">
    <name type="scientific">marine sediment metagenome</name>
    <dbReference type="NCBI Taxonomy" id="412755"/>
    <lineage>
        <taxon>unclassified sequences</taxon>
        <taxon>metagenomes</taxon>
        <taxon>ecological metagenomes</taxon>
    </lineage>
</organism>
<proteinExistence type="predicted"/>
<keyword evidence="1" id="KW-0472">Membrane</keyword>
<feature type="non-terminal residue" evidence="2">
    <location>
        <position position="99"/>
    </location>
</feature>
<dbReference type="AlphaFoldDB" id="X1SHA2"/>